<dbReference type="EMBL" id="JAENGZ010000272">
    <property type="protein sequence ID" value="KAG6963391.1"/>
    <property type="molecule type" value="Genomic_DNA"/>
</dbReference>
<name>A0A8T1UKN5_9STRA</name>
<gene>
    <name evidence="1" type="ORF">JG687_00006594</name>
</gene>
<protein>
    <submittedName>
        <fullName evidence="1">Uncharacterized protein</fullName>
    </submittedName>
</protein>
<comment type="caution">
    <text evidence="1">The sequence shown here is derived from an EMBL/GenBank/DDBJ whole genome shotgun (WGS) entry which is preliminary data.</text>
</comment>
<dbReference type="Proteomes" id="UP000688947">
    <property type="component" value="Unassembled WGS sequence"/>
</dbReference>
<organism evidence="1 2">
    <name type="scientific">Phytophthora cactorum</name>
    <dbReference type="NCBI Taxonomy" id="29920"/>
    <lineage>
        <taxon>Eukaryota</taxon>
        <taxon>Sar</taxon>
        <taxon>Stramenopiles</taxon>
        <taxon>Oomycota</taxon>
        <taxon>Peronosporomycetes</taxon>
        <taxon>Peronosporales</taxon>
        <taxon>Peronosporaceae</taxon>
        <taxon>Phytophthora</taxon>
    </lineage>
</organism>
<evidence type="ECO:0000313" key="1">
    <source>
        <dbReference type="EMBL" id="KAG6963391.1"/>
    </source>
</evidence>
<reference evidence="1" key="1">
    <citation type="submission" date="2021-01" db="EMBL/GenBank/DDBJ databases">
        <title>Phytophthora aleatoria, a newly-described species from Pinus radiata is distinct from Phytophthora cactorum isolates based on comparative genomics.</title>
        <authorList>
            <person name="Mcdougal R."/>
            <person name="Panda P."/>
            <person name="Williams N."/>
            <person name="Studholme D.J."/>
        </authorList>
    </citation>
    <scope>NUCLEOTIDE SEQUENCE</scope>
    <source>
        <strain evidence="1">NZFS 3830</strain>
    </source>
</reference>
<dbReference type="AlphaFoldDB" id="A0A8T1UKN5"/>
<sequence length="159" mass="18031">MSTFSTTPVVLTIYTTPDIKTTMDSEAKSSETSRFVRCLTSGLRRHHRSTFLLRVWRLVVKERNSVYAAAIYEVLAADTSIERAVRAPFKLQRSVKRSLEGIKTRERTSTSDVEGLCIVWYKLAVPMRRMLTTTVPHHALVSRIIGMRALLSGNSYRAP</sequence>
<evidence type="ECO:0000313" key="2">
    <source>
        <dbReference type="Proteomes" id="UP000688947"/>
    </source>
</evidence>
<proteinExistence type="predicted"/>
<accession>A0A8T1UKN5</accession>